<evidence type="ECO:0000313" key="5">
    <source>
        <dbReference type="Proteomes" id="UP000265716"/>
    </source>
</evidence>
<dbReference type="EMBL" id="QUTD01004800">
    <property type="protein sequence ID" value="RHY66000.1"/>
    <property type="molecule type" value="Genomic_DNA"/>
</dbReference>
<reference evidence="5 6" key="1">
    <citation type="submission" date="2018-08" db="EMBL/GenBank/DDBJ databases">
        <title>Aphanomyces genome sequencing and annotation.</title>
        <authorList>
            <person name="Minardi D."/>
            <person name="Oidtmann B."/>
            <person name="Van Der Giezen M."/>
            <person name="Studholme D.J."/>
        </authorList>
    </citation>
    <scope>NUCLEOTIDE SEQUENCE [LARGE SCALE GENOMIC DNA]</scope>
    <source>
        <strain evidence="3 6">D2</strain>
        <strain evidence="4 7">FDL457</strain>
        <strain evidence="2 5">SA</strain>
    </source>
</reference>
<dbReference type="Proteomes" id="UP000265716">
    <property type="component" value="Unassembled WGS sequence"/>
</dbReference>
<dbReference type="PANTHER" id="PTHR10217:SF435">
    <property type="entry name" value="POTASSIUM VOLTAGE-GATED CHANNEL PROTEIN EAG"/>
    <property type="match status" value="1"/>
</dbReference>
<keyword evidence="1" id="KW-0812">Transmembrane</keyword>
<gene>
    <name evidence="4" type="ORF">DYB26_004784</name>
    <name evidence="3" type="ORF">DYB30_004507</name>
    <name evidence="2" type="ORF">DYB38_011452</name>
</gene>
<keyword evidence="1" id="KW-1133">Transmembrane helix</keyword>
<evidence type="ECO:0000313" key="7">
    <source>
        <dbReference type="Proteomes" id="UP000286510"/>
    </source>
</evidence>
<name>A0A397CF94_APHAT</name>
<protein>
    <recommendedName>
        <fullName evidence="8">Ion transport domain-containing protein</fullName>
    </recommendedName>
</protein>
<evidence type="ECO:0000313" key="2">
    <source>
        <dbReference type="EMBL" id="RHY44220.1"/>
    </source>
</evidence>
<evidence type="ECO:0000313" key="4">
    <source>
        <dbReference type="EMBL" id="RHZ40462.1"/>
    </source>
</evidence>
<accession>A0A397CF94</accession>
<dbReference type="Proteomes" id="UP000266643">
    <property type="component" value="Unassembled WGS sequence"/>
</dbReference>
<dbReference type="GO" id="GO:0042391">
    <property type="term" value="P:regulation of membrane potential"/>
    <property type="evidence" value="ECO:0007669"/>
    <property type="project" value="TreeGrafter"/>
</dbReference>
<dbReference type="AlphaFoldDB" id="A0A397CF94"/>
<dbReference type="InterPro" id="IPR050818">
    <property type="entry name" value="KCNH_animal-type"/>
</dbReference>
<dbReference type="SUPFAM" id="SSF81324">
    <property type="entry name" value="Voltage-gated potassium channels"/>
    <property type="match status" value="1"/>
</dbReference>
<evidence type="ECO:0000313" key="3">
    <source>
        <dbReference type="EMBL" id="RHY66000.1"/>
    </source>
</evidence>
<sequence length="147" mass="17016">MYTIVDAAGTCVRPLHGGAVVDRAPGTVYGCVFCPRYEDMLLSFRTGYIESGEIVMDPKEVSHHYMWSWFVVDIVSNFPFRFVLTSTANPKSVKFLKLQKIPKLLRFTRLLKYMRQYAKYYKFVLTLCVMAVSLHSFSYVRTDVSEQ</sequence>
<feature type="transmembrane region" description="Helical" evidence="1">
    <location>
        <begin position="120"/>
        <end position="140"/>
    </location>
</feature>
<dbReference type="PANTHER" id="PTHR10217">
    <property type="entry name" value="VOLTAGE AND LIGAND GATED POTASSIUM CHANNEL"/>
    <property type="match status" value="1"/>
</dbReference>
<keyword evidence="1" id="KW-0472">Membrane</keyword>
<dbReference type="GO" id="GO:0005249">
    <property type="term" value="F:voltage-gated potassium channel activity"/>
    <property type="evidence" value="ECO:0007669"/>
    <property type="project" value="TreeGrafter"/>
</dbReference>
<dbReference type="VEuPathDB" id="FungiDB:H257_04707"/>
<dbReference type="Proteomes" id="UP000286510">
    <property type="component" value="Unassembled WGS sequence"/>
</dbReference>
<dbReference type="EMBL" id="QUTC01008328">
    <property type="protein sequence ID" value="RHY44220.1"/>
    <property type="molecule type" value="Genomic_DNA"/>
</dbReference>
<evidence type="ECO:0000313" key="6">
    <source>
        <dbReference type="Proteomes" id="UP000266643"/>
    </source>
</evidence>
<comment type="caution">
    <text evidence="2">The sequence shown here is derived from an EMBL/GenBank/DDBJ whole genome shotgun (WGS) entry which is preliminary data.</text>
</comment>
<dbReference type="Gene3D" id="1.10.287.70">
    <property type="match status" value="1"/>
</dbReference>
<organism evidence="2 5">
    <name type="scientific">Aphanomyces astaci</name>
    <name type="common">Crayfish plague agent</name>
    <dbReference type="NCBI Taxonomy" id="112090"/>
    <lineage>
        <taxon>Eukaryota</taxon>
        <taxon>Sar</taxon>
        <taxon>Stramenopiles</taxon>
        <taxon>Oomycota</taxon>
        <taxon>Saprolegniomycetes</taxon>
        <taxon>Saprolegniales</taxon>
        <taxon>Verrucalvaceae</taxon>
        <taxon>Aphanomyces</taxon>
    </lineage>
</organism>
<evidence type="ECO:0000256" key="1">
    <source>
        <dbReference type="SAM" id="Phobius"/>
    </source>
</evidence>
<proteinExistence type="predicted"/>
<dbReference type="GO" id="GO:0005886">
    <property type="term" value="C:plasma membrane"/>
    <property type="evidence" value="ECO:0007669"/>
    <property type="project" value="TreeGrafter"/>
</dbReference>
<dbReference type="EMBL" id="QUTF01006576">
    <property type="protein sequence ID" value="RHZ40462.1"/>
    <property type="molecule type" value="Genomic_DNA"/>
</dbReference>
<evidence type="ECO:0008006" key="8">
    <source>
        <dbReference type="Google" id="ProtNLM"/>
    </source>
</evidence>